<dbReference type="Proteomes" id="UP000789901">
    <property type="component" value="Unassembled WGS sequence"/>
</dbReference>
<keyword evidence="5" id="KW-0539">Nucleus</keyword>
<keyword evidence="4" id="KW-0862">Zinc</keyword>
<keyword evidence="2" id="KW-0479">Metal-binding</keyword>
<evidence type="ECO:0000256" key="3">
    <source>
        <dbReference type="ARBA" id="ARBA00022771"/>
    </source>
</evidence>
<evidence type="ECO:0000313" key="6">
    <source>
        <dbReference type="EMBL" id="CAG8602127.1"/>
    </source>
</evidence>
<dbReference type="InterPro" id="IPR052035">
    <property type="entry name" value="ZnF_BED_domain_contain"/>
</dbReference>
<evidence type="ECO:0000256" key="2">
    <source>
        <dbReference type="ARBA" id="ARBA00022723"/>
    </source>
</evidence>
<evidence type="ECO:0000256" key="1">
    <source>
        <dbReference type="ARBA" id="ARBA00004123"/>
    </source>
</evidence>
<dbReference type="SUPFAM" id="SSF53098">
    <property type="entry name" value="Ribonuclease H-like"/>
    <property type="match status" value="1"/>
</dbReference>
<protein>
    <submittedName>
        <fullName evidence="6">758_t:CDS:1</fullName>
    </submittedName>
</protein>
<evidence type="ECO:0000313" key="7">
    <source>
        <dbReference type="Proteomes" id="UP000789901"/>
    </source>
</evidence>
<comment type="subcellular location">
    <subcellularLocation>
        <location evidence="1">Nucleus</location>
    </subcellularLocation>
</comment>
<name>A0ABN7UI21_GIGMA</name>
<accession>A0ABN7UI21</accession>
<organism evidence="6 7">
    <name type="scientific">Gigaspora margarita</name>
    <dbReference type="NCBI Taxonomy" id="4874"/>
    <lineage>
        <taxon>Eukaryota</taxon>
        <taxon>Fungi</taxon>
        <taxon>Fungi incertae sedis</taxon>
        <taxon>Mucoromycota</taxon>
        <taxon>Glomeromycotina</taxon>
        <taxon>Glomeromycetes</taxon>
        <taxon>Diversisporales</taxon>
        <taxon>Gigasporaceae</taxon>
        <taxon>Gigaspora</taxon>
    </lineage>
</organism>
<dbReference type="PANTHER" id="PTHR46481">
    <property type="entry name" value="ZINC FINGER BED DOMAIN-CONTAINING PROTEIN 4"/>
    <property type="match status" value="1"/>
</dbReference>
<evidence type="ECO:0000256" key="5">
    <source>
        <dbReference type="ARBA" id="ARBA00023242"/>
    </source>
</evidence>
<reference evidence="6 7" key="1">
    <citation type="submission" date="2021-06" db="EMBL/GenBank/DDBJ databases">
        <authorList>
            <person name="Kallberg Y."/>
            <person name="Tangrot J."/>
            <person name="Rosling A."/>
        </authorList>
    </citation>
    <scope>NUCLEOTIDE SEQUENCE [LARGE SCALE GENOMIC DNA]</scope>
    <source>
        <strain evidence="6 7">120-4 pot B 10/14</strain>
    </source>
</reference>
<dbReference type="InterPro" id="IPR012337">
    <property type="entry name" value="RNaseH-like_sf"/>
</dbReference>
<keyword evidence="3" id="KW-0863">Zinc-finger</keyword>
<dbReference type="PANTHER" id="PTHR46481:SF10">
    <property type="entry name" value="ZINC FINGER BED DOMAIN-CONTAINING PROTEIN 39"/>
    <property type="match status" value="1"/>
</dbReference>
<dbReference type="EMBL" id="CAJVQB010003239">
    <property type="protein sequence ID" value="CAG8602127.1"/>
    <property type="molecule type" value="Genomic_DNA"/>
</dbReference>
<evidence type="ECO:0000256" key="4">
    <source>
        <dbReference type="ARBA" id="ARBA00022833"/>
    </source>
</evidence>
<proteinExistence type="predicted"/>
<keyword evidence="7" id="KW-1185">Reference proteome</keyword>
<gene>
    <name evidence="6" type="ORF">GMARGA_LOCUS6937</name>
</gene>
<comment type="caution">
    <text evidence="6">The sequence shown here is derived from an EMBL/GenBank/DDBJ whole genome shotgun (WGS) entry which is preliminary data.</text>
</comment>
<sequence length="105" mass="11824">MILPPHQCQCYLKHTLEPEVQNELNSTSITLPQHTLEPEVLVCSVTTDNSSNMDVFGCMLREKFQYKYGNQDFEHVRCAAHVLNLAVSEGMKIVVNSIAKATKLC</sequence>